<protein>
    <submittedName>
        <fullName evidence="2">Uncharacterized protein</fullName>
    </submittedName>
</protein>
<dbReference type="AlphaFoldDB" id="A0AAD5YBW6"/>
<keyword evidence="3" id="KW-1185">Reference proteome</keyword>
<feature type="coiled-coil region" evidence="1">
    <location>
        <begin position="32"/>
        <end position="85"/>
    </location>
</feature>
<keyword evidence="1" id="KW-0175">Coiled coil</keyword>
<gene>
    <name evidence="2" type="ORF">NLI96_g12984</name>
</gene>
<comment type="caution">
    <text evidence="2">The sequence shown here is derived from an EMBL/GenBank/DDBJ whole genome shotgun (WGS) entry which is preliminary data.</text>
</comment>
<reference evidence="2" key="1">
    <citation type="submission" date="2022-07" db="EMBL/GenBank/DDBJ databases">
        <title>Genome Sequence of Physisporinus lineatus.</title>
        <authorList>
            <person name="Buettner E."/>
        </authorList>
    </citation>
    <scope>NUCLEOTIDE SEQUENCE</scope>
    <source>
        <strain evidence="2">VT162</strain>
    </source>
</reference>
<organism evidence="2 3">
    <name type="scientific">Meripilus lineatus</name>
    <dbReference type="NCBI Taxonomy" id="2056292"/>
    <lineage>
        <taxon>Eukaryota</taxon>
        <taxon>Fungi</taxon>
        <taxon>Dikarya</taxon>
        <taxon>Basidiomycota</taxon>
        <taxon>Agaricomycotina</taxon>
        <taxon>Agaricomycetes</taxon>
        <taxon>Polyporales</taxon>
        <taxon>Meripilaceae</taxon>
        <taxon>Meripilus</taxon>
    </lineage>
</organism>
<proteinExistence type="predicted"/>
<evidence type="ECO:0000313" key="2">
    <source>
        <dbReference type="EMBL" id="KAJ3473474.1"/>
    </source>
</evidence>
<sequence length="137" mass="15905">MSALPLLQDLRAAAARKSKPHNICSSSASAHISQLEKLATKHQADIRNLEEKCQREIDILKEQQLRELHDLRDQKQEEIHTLKVQNSREIERFLEINRGLRLEVFEARIDLIDALGRCTKKDEEIQQLEETIRGAFL</sequence>
<evidence type="ECO:0000313" key="3">
    <source>
        <dbReference type="Proteomes" id="UP001212997"/>
    </source>
</evidence>
<accession>A0AAD5YBW6</accession>
<dbReference type="EMBL" id="JANAWD010001379">
    <property type="protein sequence ID" value="KAJ3473474.1"/>
    <property type="molecule type" value="Genomic_DNA"/>
</dbReference>
<dbReference type="Proteomes" id="UP001212997">
    <property type="component" value="Unassembled WGS sequence"/>
</dbReference>
<name>A0AAD5YBW6_9APHY</name>
<evidence type="ECO:0000256" key="1">
    <source>
        <dbReference type="SAM" id="Coils"/>
    </source>
</evidence>